<feature type="compositionally biased region" description="Polar residues" evidence="2">
    <location>
        <begin position="1156"/>
        <end position="1175"/>
    </location>
</feature>
<dbReference type="PANTHER" id="PTHR33331:SF13">
    <property type="entry name" value="COILED-COIL DOMAIN CONTAINING 162"/>
    <property type="match status" value="1"/>
</dbReference>
<accession>A0A210Q985</accession>
<evidence type="ECO:0000256" key="2">
    <source>
        <dbReference type="SAM" id="MobiDB-lite"/>
    </source>
</evidence>
<evidence type="ECO:0000313" key="4">
    <source>
        <dbReference type="EMBL" id="OWF45239.1"/>
    </source>
</evidence>
<gene>
    <name evidence="4" type="ORF">KP79_PYT11264</name>
</gene>
<feature type="region of interest" description="Disordered" evidence="2">
    <location>
        <begin position="256"/>
        <end position="282"/>
    </location>
</feature>
<dbReference type="InterPro" id="IPR029376">
    <property type="entry name" value="DUF4549"/>
</dbReference>
<dbReference type="Proteomes" id="UP000242188">
    <property type="component" value="Unassembled WGS sequence"/>
</dbReference>
<feature type="region of interest" description="Disordered" evidence="2">
    <location>
        <begin position="1572"/>
        <end position="1612"/>
    </location>
</feature>
<feature type="compositionally biased region" description="Basic and acidic residues" evidence="2">
    <location>
        <begin position="1601"/>
        <end position="1610"/>
    </location>
</feature>
<feature type="compositionally biased region" description="Polar residues" evidence="2">
    <location>
        <begin position="2190"/>
        <end position="2225"/>
    </location>
</feature>
<dbReference type="EMBL" id="NEDP02004538">
    <property type="protein sequence ID" value="OWF45239.1"/>
    <property type="molecule type" value="Genomic_DNA"/>
</dbReference>
<feature type="region of interest" description="Disordered" evidence="2">
    <location>
        <begin position="2190"/>
        <end position="2236"/>
    </location>
</feature>
<dbReference type="Pfam" id="PF15082">
    <property type="entry name" value="DUF4549"/>
    <property type="match status" value="1"/>
</dbReference>
<keyword evidence="1" id="KW-0175">Coiled coil</keyword>
<reference evidence="4 5" key="1">
    <citation type="journal article" date="2017" name="Nat. Ecol. Evol.">
        <title>Scallop genome provides insights into evolution of bilaterian karyotype and development.</title>
        <authorList>
            <person name="Wang S."/>
            <person name="Zhang J."/>
            <person name="Jiao W."/>
            <person name="Li J."/>
            <person name="Xun X."/>
            <person name="Sun Y."/>
            <person name="Guo X."/>
            <person name="Huan P."/>
            <person name="Dong B."/>
            <person name="Zhang L."/>
            <person name="Hu X."/>
            <person name="Sun X."/>
            <person name="Wang J."/>
            <person name="Zhao C."/>
            <person name="Wang Y."/>
            <person name="Wang D."/>
            <person name="Huang X."/>
            <person name="Wang R."/>
            <person name="Lv J."/>
            <person name="Li Y."/>
            <person name="Zhang Z."/>
            <person name="Liu B."/>
            <person name="Lu W."/>
            <person name="Hui Y."/>
            <person name="Liang J."/>
            <person name="Zhou Z."/>
            <person name="Hou R."/>
            <person name="Li X."/>
            <person name="Liu Y."/>
            <person name="Li H."/>
            <person name="Ning X."/>
            <person name="Lin Y."/>
            <person name="Zhao L."/>
            <person name="Xing Q."/>
            <person name="Dou J."/>
            <person name="Li Y."/>
            <person name="Mao J."/>
            <person name="Guo H."/>
            <person name="Dou H."/>
            <person name="Li T."/>
            <person name="Mu C."/>
            <person name="Jiang W."/>
            <person name="Fu Q."/>
            <person name="Fu X."/>
            <person name="Miao Y."/>
            <person name="Liu J."/>
            <person name="Yu Q."/>
            <person name="Li R."/>
            <person name="Liao H."/>
            <person name="Li X."/>
            <person name="Kong Y."/>
            <person name="Jiang Z."/>
            <person name="Chourrout D."/>
            <person name="Li R."/>
            <person name="Bao Z."/>
        </authorList>
    </citation>
    <scope>NUCLEOTIDE SEQUENCE [LARGE SCALE GENOMIC DNA]</scope>
    <source>
        <strain evidence="4 5">PY_sf001</strain>
    </source>
</reference>
<dbReference type="OrthoDB" id="76966at2759"/>
<protein>
    <recommendedName>
        <fullName evidence="3">DUF4549 domain-containing protein</fullName>
    </recommendedName>
</protein>
<evidence type="ECO:0000259" key="3">
    <source>
        <dbReference type="Pfam" id="PF15082"/>
    </source>
</evidence>
<evidence type="ECO:0000256" key="1">
    <source>
        <dbReference type="SAM" id="Coils"/>
    </source>
</evidence>
<feature type="region of interest" description="Disordered" evidence="2">
    <location>
        <begin position="1149"/>
        <end position="1194"/>
    </location>
</feature>
<feature type="region of interest" description="Disordered" evidence="2">
    <location>
        <begin position="617"/>
        <end position="639"/>
    </location>
</feature>
<comment type="caution">
    <text evidence="4">The sequence shown here is derived from an EMBL/GenBank/DDBJ whole genome shotgun (WGS) entry which is preliminary data.</text>
</comment>
<proteinExistence type="predicted"/>
<feature type="region of interest" description="Disordered" evidence="2">
    <location>
        <begin position="1295"/>
        <end position="1316"/>
    </location>
</feature>
<sequence length="2313" mass="265749">MMSLSDLYQPGTSEKVQDLDHDLKKELDELKGAVEEFELLFQTPAKPISTVHIPKDAEHFKLERKLVISRLLQVSESQPLKLQADLMKEEMMTCDSLEYTPKSLPLLLHQYFLERIQQLIHCKYLHMLRWKRFCEHTSSIETLYPHYTKRLTRIVAEFNDCVARAKRLSAAREAFLAGSDTGMSYVKIEDLLIYLRWLTCHMYSMRTPNQFLKILHWLPILYKAETVPPSKDHEDMEDTTSASKIASRYQDDNMGGGLFQKPKPGSSSRPGSAASAQASNAVPPAPPISANLLTTSPLPSSAFTMAAAAAGGGLATDEGSLGIPLNVIDFDSLKPHLSFLLNIYGINYDLESIHTPADEMELYAAVNRKFRLLFLRQESMRTFKAYDRLEVGMENWGSDSSTHSLRQEANWVPYIRLRPEKEPIQEKKWTQLRQSNKVDEILKIKYGFLNMGEPKRVQDILRDHAAVVRDPVPVFPAYVTSNATPSGYNTAATWRKIYSNPDRYTDEDADDESRELDDKEIENVDLTQSRASSARKRKDSYDYMNTVRMLGMDDGKEDTDPATVQGAYLSFLHLRHLRLRDLHRTVLSCLNYYRSLERTLSINDAGLTQEGNDFKKTFPQNHRRSTEHDGTVGGGGGIGNHGYIHNTPADYKLNESEFIQYADVDNHDDFYTIEEGRVHVHDQRGYFIIYDAAEADLKDLEKDLLLVATHYIEKDRDFRQQSRIVRSSDSMKRRQISEMGPGDFDIASYAHQEVDRFGVLMDLWTNEAAYQECKRELLDCYIEAYQHVFDRDEKRALAQVITNLIYKRPRFDFDTTYFVKTYRTECVIMRQTTSLVKAMLDRQVEQQREYTQKVCREGDTEFGLPLCVIPKQPISVNLSRPALKNVYMLEFHTSLSMASKIPEALKYALQELIHAHRPESVYDALIIEKKMLEAANKEWSKMPRPGKSYSDQLEKDLFSEVFADDPLFMCEIAQNMVAQGAEEAQRKPAKERQALMVATVGRLMEALTYRYRLIDSAWETDILAKIYKKQAEEMGYHESHMYIRFVQFEYASYKEDAGKPPPTFMTQDQDDESAADRYVPINMFLGIHELDEGHVGRFSFRTREGVLQVMRPGGVESLSAVLKAQIVQKNALLTAVQLVDVCTPLKEPENFKSGRLSPTETKSEKSSLTQLTGFSSGTGGTALGSKGLGRTARNRPLPESFVSIKLEKTPSRDLMLNQFVHKKSQMGMLLRNVEEMEKLKRNLISEFCYMFNRRMAQFSLRGQIIAYYNSILRLLEDFPTLRNTYFMLGEPSEKKEDVDDLSGLTPDPRQRKSRPRQLLTTDGKHVLNIWFIPHHTEALSMFKKLDDADCVRALTYTVMIVSSLHDMLQYLCAHSRLGSSLARLGSRKMEFVSADWGGIEGIGSELREIQKQIDSLPNPNDPGTIAELLNLRKDVMFLEFDTAVRHCMTDTFLSTGNVQAYKSIKQNIHHALPALSNIQRPAVYSSQLTIPEPVEPRDLIARELFPYRSFLGRTGPFSLALYQFHMIEYYIQLCLAGLKEVDRHVANGEILGVTLLMEDALQSGYEDPSALADVDETESKASKKEGPGSRGGSRTGSRATSRTDVHKEPQEGVVAKIATGSNSLSRTQQPIEAYRLLKFFLMQWKCLEFLKFDWGKWRLQVEKIESPHLFKEFCKLYKTEILMPVLTSIARRLGQGEMYEGIALDTDPLVMPKGASEIEVRSKQLIKLLETYECHQIMEIRKKIAREMTLVTTERAREESALSTDLWKRPAMKESFTINKPHLTENFVDLLMSNAREGEEGKEGEVTFTSEHLNRCIMELASQVMGREKSNFESYTMYYENLMKVHHQLLYQKEQEVKQLKDQVKMYQNNVQVEVQCDLATQAHDMLMEITALRAKIFEMRQTSLNQEAEIRDKVKKEYNDLVGNMMEACDHIKAKFDEFRHELHDDVNDMITDTRRETLRSMESVKQKTMADADEELIQRNLAKSEQIRELKNENHNLNVLVLKIKAMNNWRQNHTNLRFVKTINQLKMDANHSKKEYVQIKMKADEKVILLRQQLSAIRKALTSTEKECNEIRKQLDKELKEKLEKTHEEMQRAASQKQLEMAKQANIEKLIDELDYKDTRLKTMLDVQEKNTKFQIIQQEKVRKDVDCIRKQLSHERGLKLDAFNRVDELQTHVYDIESAFMTRTQSAITARPQSPAQTVKSNNSKRAQSAYGTARSRMSSRGTPTSSGVWPPPVSWPAGHRSMTAVPPSTHDYNNLDKKSIQRPKTVHSRLRSRIAEQLMNELELDNDNTIIQLEKLQLDSGRPKETAY</sequence>
<feature type="compositionally biased region" description="Low complexity" evidence="2">
    <location>
        <begin position="260"/>
        <end position="279"/>
    </location>
</feature>
<feature type="domain" description="DUF4549" evidence="3">
    <location>
        <begin position="8"/>
        <end position="147"/>
    </location>
</feature>
<keyword evidence="5" id="KW-1185">Reference proteome</keyword>
<dbReference type="PANTHER" id="PTHR33331">
    <property type="entry name" value="COILED-COIL DOMAIN-CONTAINING PROTEIN 162"/>
    <property type="match status" value="1"/>
</dbReference>
<organism evidence="4 5">
    <name type="scientific">Mizuhopecten yessoensis</name>
    <name type="common">Japanese scallop</name>
    <name type="synonym">Patinopecten yessoensis</name>
    <dbReference type="NCBI Taxonomy" id="6573"/>
    <lineage>
        <taxon>Eukaryota</taxon>
        <taxon>Metazoa</taxon>
        <taxon>Spiralia</taxon>
        <taxon>Lophotrochozoa</taxon>
        <taxon>Mollusca</taxon>
        <taxon>Bivalvia</taxon>
        <taxon>Autobranchia</taxon>
        <taxon>Pteriomorphia</taxon>
        <taxon>Pectinida</taxon>
        <taxon>Pectinoidea</taxon>
        <taxon>Pectinidae</taxon>
        <taxon>Mizuhopecten</taxon>
    </lineage>
</organism>
<dbReference type="InterPro" id="IPR040401">
    <property type="entry name" value="CCDC162"/>
</dbReference>
<feature type="compositionally biased region" description="Basic and acidic residues" evidence="2">
    <location>
        <begin position="1577"/>
        <end position="1587"/>
    </location>
</feature>
<evidence type="ECO:0000313" key="5">
    <source>
        <dbReference type="Proteomes" id="UP000242188"/>
    </source>
</evidence>
<feature type="coiled-coil region" evidence="1">
    <location>
        <begin position="2057"/>
        <end position="2103"/>
    </location>
</feature>
<name>A0A210Q985_MIZYE</name>